<sequence>MSSRQAKSSSGSFCAVKCKEAKLVPPSLPPTARDCIYWLSNLDQIPVYMNILFFYQPNKINKTADPVIVLQKALAQVLVHYYPLAGRLELSSDGKCHVISSGEGAVFVEAEADATISDVLAQYELDTNMEYAQKLICKSASESNSVLDRPLLSIQVTRFKCGGFCVGAGIHHCMCDGVAFSEFLISLGEIAMGVPMSIQPVLDRTLLKARDPLQIEFPHFEYTEIVQNNSPTADDPSVDDIVYSSLCFDSKYIALMKKQVLGEGLLNTCTSFEVMSAFIWRIRTKALGASSEMTKLLFAVNGRSRLCPPLPEGYHGNAVMTACSIASARELTDLGLCYAVKLVQEAKATINDKYMRSKIDYVEKTSPMRSPTAGLSIAVSSSSATHYILPLSRLRFHKTDYGWGPPTHYFWVEPPMINVTKFVPNGKDGKGIKVYMALPSFAWNTVKSFLAQQQQN</sequence>
<accession>A0ACC2BR14</accession>
<proteinExistence type="predicted"/>
<evidence type="ECO:0000313" key="1">
    <source>
        <dbReference type="EMBL" id="KAJ7532203.1"/>
    </source>
</evidence>
<reference evidence="2" key="1">
    <citation type="journal article" date="2024" name="Proc. Natl. Acad. Sci. U.S.A.">
        <title>Extraordinary preservation of gene collinearity over three hundred million years revealed in homosporous lycophytes.</title>
        <authorList>
            <person name="Li C."/>
            <person name="Wickell D."/>
            <person name="Kuo L.Y."/>
            <person name="Chen X."/>
            <person name="Nie B."/>
            <person name="Liao X."/>
            <person name="Peng D."/>
            <person name="Ji J."/>
            <person name="Jenkins J."/>
            <person name="Williams M."/>
            <person name="Shu S."/>
            <person name="Plott C."/>
            <person name="Barry K."/>
            <person name="Rajasekar S."/>
            <person name="Grimwood J."/>
            <person name="Han X."/>
            <person name="Sun S."/>
            <person name="Hou Z."/>
            <person name="He W."/>
            <person name="Dai G."/>
            <person name="Sun C."/>
            <person name="Schmutz J."/>
            <person name="Leebens-Mack J.H."/>
            <person name="Li F.W."/>
            <person name="Wang L."/>
        </authorList>
    </citation>
    <scope>NUCLEOTIDE SEQUENCE [LARGE SCALE GENOMIC DNA]</scope>
    <source>
        <strain evidence="2">cv. PW_Plant_1</strain>
    </source>
</reference>
<evidence type="ECO:0000313" key="2">
    <source>
        <dbReference type="Proteomes" id="UP001162992"/>
    </source>
</evidence>
<keyword evidence="2" id="KW-1185">Reference proteome</keyword>
<gene>
    <name evidence="1" type="ORF">O6H91_14G076800</name>
</gene>
<comment type="caution">
    <text evidence="1">The sequence shown here is derived from an EMBL/GenBank/DDBJ whole genome shotgun (WGS) entry which is preliminary data.</text>
</comment>
<dbReference type="EMBL" id="CM055105">
    <property type="protein sequence ID" value="KAJ7532203.1"/>
    <property type="molecule type" value="Genomic_DNA"/>
</dbReference>
<protein>
    <submittedName>
        <fullName evidence="1">Uncharacterized protein</fullName>
    </submittedName>
</protein>
<organism evidence="1 2">
    <name type="scientific">Diphasiastrum complanatum</name>
    <name type="common">Issler's clubmoss</name>
    <name type="synonym">Lycopodium complanatum</name>
    <dbReference type="NCBI Taxonomy" id="34168"/>
    <lineage>
        <taxon>Eukaryota</taxon>
        <taxon>Viridiplantae</taxon>
        <taxon>Streptophyta</taxon>
        <taxon>Embryophyta</taxon>
        <taxon>Tracheophyta</taxon>
        <taxon>Lycopodiopsida</taxon>
        <taxon>Lycopodiales</taxon>
        <taxon>Lycopodiaceae</taxon>
        <taxon>Lycopodioideae</taxon>
        <taxon>Diphasiastrum</taxon>
    </lineage>
</organism>
<name>A0ACC2BR14_DIPCM</name>
<dbReference type="Proteomes" id="UP001162992">
    <property type="component" value="Chromosome 14"/>
</dbReference>